<dbReference type="GO" id="GO:0016787">
    <property type="term" value="F:hydrolase activity"/>
    <property type="evidence" value="ECO:0007669"/>
    <property type="project" value="UniProtKB-KW"/>
</dbReference>
<evidence type="ECO:0000313" key="6">
    <source>
        <dbReference type="Proteomes" id="UP000288587"/>
    </source>
</evidence>
<dbReference type="GO" id="GO:0005524">
    <property type="term" value="F:ATP binding"/>
    <property type="evidence" value="ECO:0007669"/>
    <property type="project" value="UniProtKB-KW"/>
</dbReference>
<keyword evidence="1" id="KW-0547">Nucleotide-binding</keyword>
<dbReference type="PANTHER" id="PTHR43309">
    <property type="entry name" value="5-OXOPROLINASE SUBUNIT C"/>
    <property type="match status" value="1"/>
</dbReference>
<gene>
    <name evidence="5" type="ORF">EOD73_09365</name>
</gene>
<evidence type="ECO:0000256" key="3">
    <source>
        <dbReference type="ARBA" id="ARBA00022840"/>
    </source>
</evidence>
<dbReference type="GO" id="GO:0016740">
    <property type="term" value="F:transferase activity"/>
    <property type="evidence" value="ECO:0007669"/>
    <property type="project" value="UniProtKB-KW"/>
</dbReference>
<dbReference type="Proteomes" id="UP000288587">
    <property type="component" value="Unassembled WGS sequence"/>
</dbReference>
<evidence type="ECO:0000259" key="4">
    <source>
        <dbReference type="SMART" id="SM00797"/>
    </source>
</evidence>
<dbReference type="OrthoDB" id="9768696at2"/>
<dbReference type="EMBL" id="SACM01000002">
    <property type="protein sequence ID" value="RVT86231.1"/>
    <property type="molecule type" value="Genomic_DNA"/>
</dbReference>
<comment type="caution">
    <text evidence="5">The sequence shown here is derived from an EMBL/GenBank/DDBJ whole genome shotgun (WGS) entry which is preliminary data.</text>
</comment>
<keyword evidence="3" id="KW-0067">ATP-binding</keyword>
<organism evidence="5 6">
    <name type="scientific">Inhella crocodyli</name>
    <dbReference type="NCBI Taxonomy" id="2499851"/>
    <lineage>
        <taxon>Bacteria</taxon>
        <taxon>Pseudomonadati</taxon>
        <taxon>Pseudomonadota</taxon>
        <taxon>Betaproteobacteria</taxon>
        <taxon>Burkholderiales</taxon>
        <taxon>Sphaerotilaceae</taxon>
        <taxon>Inhella</taxon>
    </lineage>
</organism>
<keyword evidence="2" id="KW-0378">Hydrolase</keyword>
<dbReference type="PANTHER" id="PTHR43309:SF3">
    <property type="entry name" value="5-OXOPROLINASE SUBUNIT C"/>
    <property type="match status" value="1"/>
</dbReference>
<dbReference type="AlphaFoldDB" id="A0A437LLM7"/>
<dbReference type="InterPro" id="IPR029000">
    <property type="entry name" value="Cyclophilin-like_dom_sf"/>
</dbReference>
<evidence type="ECO:0000256" key="2">
    <source>
        <dbReference type="ARBA" id="ARBA00022801"/>
    </source>
</evidence>
<dbReference type="SUPFAM" id="SSF50891">
    <property type="entry name" value="Cyclophilin-like"/>
    <property type="match status" value="1"/>
</dbReference>
<evidence type="ECO:0000313" key="5">
    <source>
        <dbReference type="EMBL" id="RVT86231.1"/>
    </source>
</evidence>
<dbReference type="SMART" id="SM00797">
    <property type="entry name" value="AHS2"/>
    <property type="match status" value="1"/>
</dbReference>
<dbReference type="InterPro" id="IPR052708">
    <property type="entry name" value="PxpC"/>
</dbReference>
<dbReference type="Pfam" id="PF02626">
    <property type="entry name" value="CT_A_B"/>
    <property type="match status" value="1"/>
</dbReference>
<feature type="domain" description="Carboxyltransferase" evidence="4">
    <location>
        <begin position="45"/>
        <end position="321"/>
    </location>
</feature>
<evidence type="ECO:0000256" key="1">
    <source>
        <dbReference type="ARBA" id="ARBA00022741"/>
    </source>
</evidence>
<keyword evidence="6" id="KW-1185">Reference proteome</keyword>
<proteinExistence type="predicted"/>
<dbReference type="Gene3D" id="2.40.100.10">
    <property type="entry name" value="Cyclophilin-like"/>
    <property type="match status" value="1"/>
</dbReference>
<keyword evidence="5" id="KW-0808">Transferase</keyword>
<name>A0A437LLM7_9BURK</name>
<protein>
    <submittedName>
        <fullName evidence="5">Biotin-dependent carboxyltransferase family protein</fullName>
    </submittedName>
</protein>
<sequence>MGPSRPAGCSPAIGCASWWRRGVIEVLQAGVQTTVQDRGRPGLRHWGVAQGGAADAEALALANALVGNPPDAAGLEVWQGPVRLRLHGQGTLAVAGADFAATLAGRALRPGWRAPWRPGDELVLAARPRHGACAVLAVAGGVDVPLCLGARGTDLAGGWGGWQGRALRAGDRLPLAPGRVLAGHRGVAPLPWRTSLRALPGPEHDSHFDARTQAAFWAGVWRVSPQSNRMGARLSGPVLQGLARDEMPSQAVMPGVVQVPGGGQPIALRVDAQSTGGYPRIAVVIAADAAALAQWPAGAELRFERVDASTAQRAAAQREAEHHALLQACQRWLR</sequence>
<dbReference type="InterPro" id="IPR003778">
    <property type="entry name" value="CT_A_B"/>
</dbReference>
<accession>A0A437LLM7</accession>
<reference evidence="5 6" key="1">
    <citation type="submission" date="2019-01" db="EMBL/GenBank/DDBJ databases">
        <authorList>
            <person name="Chen W.-M."/>
        </authorList>
    </citation>
    <scope>NUCLEOTIDE SEQUENCE [LARGE SCALE GENOMIC DNA]</scope>
    <source>
        <strain evidence="5 6">CCP-18</strain>
    </source>
</reference>
<dbReference type="NCBIfam" id="TIGR00724">
    <property type="entry name" value="urea_amlyse_rel"/>
    <property type="match status" value="1"/>
</dbReference>